<proteinExistence type="predicted"/>
<organism evidence="1">
    <name type="scientific">Siphoviridae sp. ctOOe6</name>
    <dbReference type="NCBI Taxonomy" id="2826309"/>
    <lineage>
        <taxon>Viruses</taxon>
        <taxon>Duplodnaviria</taxon>
        <taxon>Heunggongvirae</taxon>
        <taxon>Uroviricota</taxon>
        <taxon>Caudoviricetes</taxon>
    </lineage>
</organism>
<protein>
    <submittedName>
        <fullName evidence="1">Uncharacterized protein</fullName>
    </submittedName>
</protein>
<sequence length="35" mass="4117">MPSEILRLPEGEKAFILASTQIVLEELMEWQKEEK</sequence>
<evidence type="ECO:0000313" key="1">
    <source>
        <dbReference type="EMBL" id="DAD74695.1"/>
    </source>
</evidence>
<name>A0A8S5LXW9_9CAUD</name>
<reference evidence="1" key="1">
    <citation type="journal article" date="2021" name="Proc. Natl. Acad. Sci. U.S.A.">
        <title>A Catalog of Tens of Thousands of Viruses from Human Metagenomes Reveals Hidden Associations with Chronic Diseases.</title>
        <authorList>
            <person name="Tisza M.J."/>
            <person name="Buck C.B."/>
        </authorList>
    </citation>
    <scope>NUCLEOTIDE SEQUENCE</scope>
    <source>
        <strain evidence="1">CtOOe6</strain>
    </source>
</reference>
<accession>A0A8S5LXW9</accession>
<dbReference type="EMBL" id="BK014763">
    <property type="protein sequence ID" value="DAD74695.1"/>
    <property type="molecule type" value="Genomic_DNA"/>
</dbReference>